<sequence>MATHPYPDYTSPKSTPYTNAALNPPSVLPRQFFSLILIILLYTTASPFTPISWALCTDTLNLSGTYLFDRLFSGLVLFSAFYFQWRIASLRASSVPVTIPLGGSTTQIRNGRLETVHSSSLDLFLYKTGDYWHFALAEAGMLLLAEFSGSENLRRVVATLTVAGVWLMGWAATPRSVKDWMWEHAKAYLFVLVLDELRAAGRGLFGGVYGMGGGRRRRF</sequence>
<reference evidence="2" key="2">
    <citation type="submission" date="2023-05" db="EMBL/GenBank/DDBJ databases">
        <authorList>
            <consortium name="Lawrence Berkeley National Laboratory"/>
            <person name="Steindorff A."/>
            <person name="Hensen N."/>
            <person name="Bonometti L."/>
            <person name="Westerberg I."/>
            <person name="Brannstrom I.O."/>
            <person name="Guillou S."/>
            <person name="Cros-Aarteil S."/>
            <person name="Calhoun S."/>
            <person name="Haridas S."/>
            <person name="Kuo A."/>
            <person name="Mondo S."/>
            <person name="Pangilinan J."/>
            <person name="Riley R."/>
            <person name="Labutti K."/>
            <person name="Andreopoulos B."/>
            <person name="Lipzen A."/>
            <person name="Chen C."/>
            <person name="Yanf M."/>
            <person name="Daum C."/>
            <person name="Ng V."/>
            <person name="Clum A."/>
            <person name="Ohm R."/>
            <person name="Martin F."/>
            <person name="Silar P."/>
            <person name="Natvig D."/>
            <person name="Lalanne C."/>
            <person name="Gautier V."/>
            <person name="Ament-Velasquez S.L."/>
            <person name="Kruys A."/>
            <person name="Hutchinson M.I."/>
            <person name="Powell A.J."/>
            <person name="Barry K."/>
            <person name="Miller A.N."/>
            <person name="Grigoriev I.V."/>
            <person name="Debuchy R."/>
            <person name="Gladieux P."/>
            <person name="Thoren M.H."/>
            <person name="Johannesson H."/>
        </authorList>
    </citation>
    <scope>NUCLEOTIDE SEQUENCE</scope>
    <source>
        <strain evidence="2">CBS 892.96</strain>
    </source>
</reference>
<evidence type="ECO:0000313" key="2">
    <source>
        <dbReference type="EMBL" id="KAK4175073.1"/>
    </source>
</evidence>
<accession>A0AAN7A5Q7</accession>
<dbReference type="EMBL" id="MU866250">
    <property type="protein sequence ID" value="KAK4175073.1"/>
    <property type="molecule type" value="Genomic_DNA"/>
</dbReference>
<feature type="transmembrane region" description="Helical" evidence="1">
    <location>
        <begin position="32"/>
        <end position="55"/>
    </location>
</feature>
<protein>
    <submittedName>
        <fullName evidence="2">Uncharacterized protein</fullName>
    </submittedName>
</protein>
<proteinExistence type="predicted"/>
<feature type="transmembrane region" description="Helical" evidence="1">
    <location>
        <begin position="185"/>
        <end position="209"/>
    </location>
</feature>
<organism evidence="2 3">
    <name type="scientific">Triangularia setosa</name>
    <dbReference type="NCBI Taxonomy" id="2587417"/>
    <lineage>
        <taxon>Eukaryota</taxon>
        <taxon>Fungi</taxon>
        <taxon>Dikarya</taxon>
        <taxon>Ascomycota</taxon>
        <taxon>Pezizomycotina</taxon>
        <taxon>Sordariomycetes</taxon>
        <taxon>Sordariomycetidae</taxon>
        <taxon>Sordariales</taxon>
        <taxon>Podosporaceae</taxon>
        <taxon>Triangularia</taxon>
    </lineage>
</organism>
<keyword evidence="1" id="KW-0812">Transmembrane</keyword>
<comment type="caution">
    <text evidence="2">The sequence shown here is derived from an EMBL/GenBank/DDBJ whole genome shotgun (WGS) entry which is preliminary data.</text>
</comment>
<dbReference type="AlphaFoldDB" id="A0AAN7A5Q7"/>
<keyword evidence="1" id="KW-1133">Transmembrane helix</keyword>
<keyword evidence="1" id="KW-0472">Membrane</keyword>
<dbReference type="Proteomes" id="UP001302321">
    <property type="component" value="Unassembled WGS sequence"/>
</dbReference>
<name>A0AAN7A5Q7_9PEZI</name>
<evidence type="ECO:0000256" key="1">
    <source>
        <dbReference type="SAM" id="Phobius"/>
    </source>
</evidence>
<keyword evidence="3" id="KW-1185">Reference proteome</keyword>
<reference evidence="2" key="1">
    <citation type="journal article" date="2023" name="Mol. Phylogenet. Evol.">
        <title>Genome-scale phylogeny and comparative genomics of the fungal order Sordariales.</title>
        <authorList>
            <person name="Hensen N."/>
            <person name="Bonometti L."/>
            <person name="Westerberg I."/>
            <person name="Brannstrom I.O."/>
            <person name="Guillou S."/>
            <person name="Cros-Aarteil S."/>
            <person name="Calhoun S."/>
            <person name="Haridas S."/>
            <person name="Kuo A."/>
            <person name="Mondo S."/>
            <person name="Pangilinan J."/>
            <person name="Riley R."/>
            <person name="LaButti K."/>
            <person name="Andreopoulos B."/>
            <person name="Lipzen A."/>
            <person name="Chen C."/>
            <person name="Yan M."/>
            <person name="Daum C."/>
            <person name="Ng V."/>
            <person name="Clum A."/>
            <person name="Steindorff A."/>
            <person name="Ohm R.A."/>
            <person name="Martin F."/>
            <person name="Silar P."/>
            <person name="Natvig D.O."/>
            <person name="Lalanne C."/>
            <person name="Gautier V."/>
            <person name="Ament-Velasquez S.L."/>
            <person name="Kruys A."/>
            <person name="Hutchinson M.I."/>
            <person name="Powell A.J."/>
            <person name="Barry K."/>
            <person name="Miller A.N."/>
            <person name="Grigoriev I.V."/>
            <person name="Debuchy R."/>
            <person name="Gladieux P."/>
            <person name="Hiltunen Thoren M."/>
            <person name="Johannesson H."/>
        </authorList>
    </citation>
    <scope>NUCLEOTIDE SEQUENCE</scope>
    <source>
        <strain evidence="2">CBS 892.96</strain>
    </source>
</reference>
<feature type="transmembrane region" description="Helical" evidence="1">
    <location>
        <begin position="67"/>
        <end position="85"/>
    </location>
</feature>
<evidence type="ECO:0000313" key="3">
    <source>
        <dbReference type="Proteomes" id="UP001302321"/>
    </source>
</evidence>
<feature type="transmembrane region" description="Helical" evidence="1">
    <location>
        <begin position="156"/>
        <end position="173"/>
    </location>
</feature>
<gene>
    <name evidence="2" type="ORF">QBC36DRAFT_388496</name>
</gene>
<feature type="transmembrane region" description="Helical" evidence="1">
    <location>
        <begin position="131"/>
        <end position="149"/>
    </location>
</feature>